<dbReference type="Proteomes" id="UP000244754">
    <property type="component" value="Chromosome"/>
</dbReference>
<keyword evidence="2" id="KW-1185">Reference proteome</keyword>
<dbReference type="AlphaFoldDB" id="A0A2S0WDB8"/>
<evidence type="ECO:0000313" key="1">
    <source>
        <dbReference type="EMBL" id="AWB83756.1"/>
    </source>
</evidence>
<accession>A0A2S0WDB8</accession>
<dbReference type="KEGG" id="clia:C3E79_04030"/>
<reference evidence="2" key="1">
    <citation type="submission" date="2018-01" db="EMBL/GenBank/DDBJ databases">
        <authorList>
            <person name="Li J."/>
        </authorList>
    </citation>
    <scope>NUCLEOTIDE SEQUENCE [LARGE SCALE GENOMIC DNA]</scope>
    <source>
        <strain evidence="2">2184</strain>
    </source>
</reference>
<protein>
    <submittedName>
        <fullName evidence="1">Uncharacterized protein</fullName>
    </submittedName>
</protein>
<dbReference type="EMBL" id="CP026948">
    <property type="protein sequence ID" value="AWB83756.1"/>
    <property type="molecule type" value="Genomic_DNA"/>
</dbReference>
<gene>
    <name evidence="1" type="ORF">C3E79_04030</name>
</gene>
<proteinExistence type="predicted"/>
<dbReference type="RefSeq" id="WP_108403765.1">
    <property type="nucleotide sequence ID" value="NZ_CP026948.1"/>
</dbReference>
<evidence type="ECO:0000313" key="2">
    <source>
        <dbReference type="Proteomes" id="UP000244754"/>
    </source>
</evidence>
<organism evidence="1 2">
    <name type="scientific">Corynebacterium liangguodongii</name>
    <dbReference type="NCBI Taxonomy" id="2079535"/>
    <lineage>
        <taxon>Bacteria</taxon>
        <taxon>Bacillati</taxon>
        <taxon>Actinomycetota</taxon>
        <taxon>Actinomycetes</taxon>
        <taxon>Mycobacteriales</taxon>
        <taxon>Corynebacteriaceae</taxon>
        <taxon>Corynebacterium</taxon>
    </lineage>
</organism>
<sequence length="137" mass="14245">MTEVPLAVQQGGKAFLHDALGGDLCREVRLQVDRPRAHLRNRLVVVLAVVPVGALDHNLGAVQLGEHVEVELLRGDGNELQAPAGVEGCGEGGDDGHDAGAVETVEGDVDKPDLANLADLRFQVPFHGVDAPLPAGG</sequence>
<name>A0A2S0WDB8_9CORY</name>